<dbReference type="RefSeq" id="WP_308703230.1">
    <property type="nucleotide sequence ID" value="NZ_JAVCWF010000001.1"/>
</dbReference>
<feature type="coiled-coil region" evidence="1">
    <location>
        <begin position="254"/>
        <end position="288"/>
    </location>
</feature>
<keyword evidence="1" id="KW-0175">Coiled coil</keyword>
<feature type="coiled-coil region" evidence="1">
    <location>
        <begin position="83"/>
        <end position="110"/>
    </location>
</feature>
<feature type="signal peptide" evidence="3">
    <location>
        <begin position="1"/>
        <end position="20"/>
    </location>
</feature>
<sequence length="439" mass="47555">MKNWLASGVLIGLVSGAGFSAINGQAADIGVKVETSGQIHQSGSTNDIAYWQTRVKSTRTSVDQLKSRIVVLSETITSNQLQARAGESEINAAEQQLLQATESYANGKAQIAQGETKLAQAKDSLVQSNVEVTQKQSDFELAQANNQTIQPQLATVSAKIADYQVQLSKLEPTSANYQQNQQELTQAKTTYQELAESAQAAKVIYLAKQQALADAQTKDLQLQYEYNNAKAMIDQGATRLANGKTQLDAGWTTVNRAKGQLVQAQAKLTQQEAQLNELKGTLTGVTNEMNTATTNLAVVKQIGLTQVTQRVTSQSKSTSSQSDRHDSKPKLNVISIGKSTTQSRTAEIVSKPNTTPLTNGVKKVNAAIIIKKSVNTKVKSTLIKQLPVKLAQSSLNNSVRKQQQLPKTSEKSQQALNWLGILLLNLTIFTGVITRHQLN</sequence>
<feature type="compositionally biased region" description="Low complexity" evidence="2">
    <location>
        <begin position="310"/>
        <end position="321"/>
    </location>
</feature>
<keyword evidence="3" id="KW-0732">Signal</keyword>
<evidence type="ECO:0000313" key="4">
    <source>
        <dbReference type="EMBL" id="MDQ7937488.1"/>
    </source>
</evidence>
<evidence type="ECO:0000313" key="5">
    <source>
        <dbReference type="Proteomes" id="UP001227831"/>
    </source>
</evidence>
<reference evidence="4 5" key="1">
    <citation type="journal article" date="2023" name="Int. J. Syst. Evol. Microbiol.">
        <title>Lactiplantibacillus brownii sp. nov., a novel psychrotolerant species isolated from sauerkraut.</title>
        <authorList>
            <person name="Heng Y.C."/>
            <person name="Silvaraju S."/>
            <person name="Lee J.K.Y."/>
            <person name="Kittelmann S."/>
        </authorList>
    </citation>
    <scope>NUCLEOTIDE SEQUENCE [LARGE SCALE GENOMIC DNA]</scope>
    <source>
        <strain evidence="4 5">WILCCON 0030</strain>
    </source>
</reference>
<accession>A0ABU1AAR9</accession>
<dbReference type="EMBL" id="JAVCWF010000001">
    <property type="protein sequence ID" value="MDQ7937488.1"/>
    <property type="molecule type" value="Genomic_DNA"/>
</dbReference>
<evidence type="ECO:0008006" key="6">
    <source>
        <dbReference type="Google" id="ProtNLM"/>
    </source>
</evidence>
<feature type="region of interest" description="Disordered" evidence="2">
    <location>
        <begin position="310"/>
        <end position="332"/>
    </location>
</feature>
<evidence type="ECO:0000256" key="2">
    <source>
        <dbReference type="SAM" id="MobiDB-lite"/>
    </source>
</evidence>
<organism evidence="4 5">
    <name type="scientific">Lactiplantibacillus brownii</name>
    <dbReference type="NCBI Taxonomy" id="3069269"/>
    <lineage>
        <taxon>Bacteria</taxon>
        <taxon>Bacillati</taxon>
        <taxon>Bacillota</taxon>
        <taxon>Bacilli</taxon>
        <taxon>Lactobacillales</taxon>
        <taxon>Lactobacillaceae</taxon>
        <taxon>Lactiplantibacillus</taxon>
    </lineage>
</organism>
<comment type="caution">
    <text evidence="4">The sequence shown here is derived from an EMBL/GenBank/DDBJ whole genome shotgun (WGS) entry which is preliminary data.</text>
</comment>
<protein>
    <recommendedName>
        <fullName evidence="6">Cell surface protein</fullName>
    </recommendedName>
</protein>
<feature type="chain" id="PRO_5045291246" description="Cell surface protein" evidence="3">
    <location>
        <begin position="21"/>
        <end position="439"/>
    </location>
</feature>
<dbReference type="Proteomes" id="UP001227831">
    <property type="component" value="Unassembled WGS sequence"/>
</dbReference>
<keyword evidence="5" id="KW-1185">Reference proteome</keyword>
<evidence type="ECO:0000256" key="1">
    <source>
        <dbReference type="SAM" id="Coils"/>
    </source>
</evidence>
<proteinExistence type="predicted"/>
<name>A0ABU1AAR9_9LACO</name>
<evidence type="ECO:0000256" key="3">
    <source>
        <dbReference type="SAM" id="SignalP"/>
    </source>
</evidence>
<gene>
    <name evidence="4" type="ORF">RA086_07580</name>
</gene>